<dbReference type="GO" id="GO:0016226">
    <property type="term" value="P:iron-sulfur cluster assembly"/>
    <property type="evidence" value="ECO:0007669"/>
    <property type="project" value="InterPro"/>
</dbReference>
<dbReference type="InterPro" id="IPR000825">
    <property type="entry name" value="SUF_FeS_clus_asmbl_SufBD_core"/>
</dbReference>
<dbReference type="Proteomes" id="UP000557307">
    <property type="component" value="Unassembled WGS sequence"/>
</dbReference>
<dbReference type="RefSeq" id="WP_184173599.1">
    <property type="nucleotide sequence ID" value="NZ_JACHGF010000002.1"/>
</dbReference>
<dbReference type="InterPro" id="IPR011542">
    <property type="entry name" value="SUF_FeS_clus_asmbl_SufD"/>
</dbReference>
<dbReference type="SUPFAM" id="SSF101960">
    <property type="entry name" value="Stabilizer of iron transporter SufD"/>
    <property type="match status" value="1"/>
</dbReference>
<protein>
    <submittedName>
        <fullName evidence="4">Fe-S cluster assembly protein SufD</fullName>
    </submittedName>
</protein>
<gene>
    <name evidence="4" type="ORF">HNQ92_001986</name>
</gene>
<dbReference type="PANTHER" id="PTHR43575">
    <property type="entry name" value="PROTEIN ABCI7, CHLOROPLASTIC"/>
    <property type="match status" value="1"/>
</dbReference>
<dbReference type="InterPro" id="IPR037284">
    <property type="entry name" value="SUF_FeS_clus_asmbl_SufBD_sf"/>
</dbReference>
<proteinExistence type="inferred from homology"/>
<organism evidence="4 5">
    <name type="scientific">Rhabdobacter roseus</name>
    <dbReference type="NCBI Taxonomy" id="1655419"/>
    <lineage>
        <taxon>Bacteria</taxon>
        <taxon>Pseudomonadati</taxon>
        <taxon>Bacteroidota</taxon>
        <taxon>Cytophagia</taxon>
        <taxon>Cytophagales</taxon>
        <taxon>Cytophagaceae</taxon>
        <taxon>Rhabdobacter</taxon>
    </lineage>
</organism>
<name>A0A840TV82_9BACT</name>
<dbReference type="EMBL" id="JACHGF010000002">
    <property type="protein sequence ID" value="MBB5283860.1"/>
    <property type="molecule type" value="Genomic_DNA"/>
</dbReference>
<feature type="domain" description="SUF system FeS cluster assembly SufBD N-terminal" evidence="3">
    <location>
        <begin position="11"/>
        <end position="172"/>
    </location>
</feature>
<feature type="domain" description="SUF system FeS cluster assembly SufBD core" evidence="2">
    <location>
        <begin position="182"/>
        <end position="411"/>
    </location>
</feature>
<evidence type="ECO:0000313" key="5">
    <source>
        <dbReference type="Proteomes" id="UP000557307"/>
    </source>
</evidence>
<dbReference type="InterPro" id="IPR055346">
    <property type="entry name" value="Fe-S_cluster_assembly_SufBD"/>
</dbReference>
<accession>A0A840TV82</accession>
<sequence length="439" mass="48908">MSTETIDLKTKLVADFYSREATLNGEAQSTFHQLKRAALLHFEETGFPSPRNEEWKYSNVRELVGKSYQFSGEHAVTAELINSLEIPNLAGNILYFINGRYEASLSTIVSPPEQLSILPLTEAAKQQPELVTKYFGQLARYQADPFTALNTAFAHDGVFIQVPAGKVVEQPIILRFISDARTQNVGSNPHNIVAIGRGAQVKLAESFRTLGEAYSLTNIVTEIHVAEDAYVEYYKVQNETEQAYHVGTTQVQVLDRANFYAATVSLNGAFIRNNLNIEINGEHCEVYMYGLYLPDGKQHIDNHTVADHMKPNSNSNELYKGVLRERATGVFNGKIYVRPDAQKTNAFQSCKNVVLSTEATMNTKPQLEIFADDVKCSHGTTTGQLDEEALFYMRSRGISKPEALTLLMAAFCEDVVSQIKIDAIREYLTGVITDKLAAK</sequence>
<dbReference type="InterPro" id="IPR045595">
    <property type="entry name" value="SufBD_N"/>
</dbReference>
<evidence type="ECO:0000259" key="3">
    <source>
        <dbReference type="Pfam" id="PF19295"/>
    </source>
</evidence>
<evidence type="ECO:0000313" key="4">
    <source>
        <dbReference type="EMBL" id="MBB5283860.1"/>
    </source>
</evidence>
<dbReference type="Pfam" id="PF01458">
    <property type="entry name" value="SUFBD_core"/>
    <property type="match status" value="1"/>
</dbReference>
<comment type="similarity">
    <text evidence="1">Belongs to the iron-sulfur cluster assembly SufBD family.</text>
</comment>
<dbReference type="PANTHER" id="PTHR43575:SF1">
    <property type="entry name" value="PROTEIN ABCI7, CHLOROPLASTIC"/>
    <property type="match status" value="1"/>
</dbReference>
<dbReference type="Pfam" id="PF19295">
    <property type="entry name" value="SufBD_N"/>
    <property type="match status" value="1"/>
</dbReference>
<keyword evidence="5" id="KW-1185">Reference proteome</keyword>
<evidence type="ECO:0000256" key="1">
    <source>
        <dbReference type="ARBA" id="ARBA00043967"/>
    </source>
</evidence>
<dbReference type="AlphaFoldDB" id="A0A840TV82"/>
<comment type="caution">
    <text evidence="4">The sequence shown here is derived from an EMBL/GenBank/DDBJ whole genome shotgun (WGS) entry which is preliminary data.</text>
</comment>
<dbReference type="NCBIfam" id="TIGR01981">
    <property type="entry name" value="sufD"/>
    <property type="match status" value="1"/>
</dbReference>
<reference evidence="4 5" key="1">
    <citation type="submission" date="2020-08" db="EMBL/GenBank/DDBJ databases">
        <title>Genomic Encyclopedia of Type Strains, Phase IV (KMG-IV): sequencing the most valuable type-strain genomes for metagenomic binning, comparative biology and taxonomic classification.</title>
        <authorList>
            <person name="Goeker M."/>
        </authorList>
    </citation>
    <scope>NUCLEOTIDE SEQUENCE [LARGE SCALE GENOMIC DNA]</scope>
    <source>
        <strain evidence="4 5">DSM 105074</strain>
    </source>
</reference>
<evidence type="ECO:0000259" key="2">
    <source>
        <dbReference type="Pfam" id="PF01458"/>
    </source>
</evidence>